<keyword evidence="6" id="KW-1185">Reference proteome</keyword>
<keyword evidence="2" id="KW-0186">Copper</keyword>
<feature type="signal peptide" evidence="3">
    <location>
        <begin position="1"/>
        <end position="24"/>
    </location>
</feature>
<dbReference type="PROSITE" id="PS00087">
    <property type="entry name" value="SOD_CU_ZN_1"/>
    <property type="match status" value="1"/>
</dbReference>
<evidence type="ECO:0000313" key="6">
    <source>
        <dbReference type="Proteomes" id="UP000198771"/>
    </source>
</evidence>
<dbReference type="RefSeq" id="WP_092121769.1">
    <property type="nucleotide sequence ID" value="NZ_FMXO01000013.1"/>
</dbReference>
<feature type="chain" id="PRO_5011551450" description="Superoxide dismutase [Cu-Zn]" evidence="3">
    <location>
        <begin position="25"/>
        <end position="186"/>
    </location>
</feature>
<dbReference type="InterPro" id="IPR018152">
    <property type="entry name" value="SOD_Cu/Zn_BS"/>
</dbReference>
<dbReference type="OrthoDB" id="5431326at2"/>
<dbReference type="InterPro" id="IPR001424">
    <property type="entry name" value="SOD_Cu_Zn_dom"/>
</dbReference>
<comment type="cofactor">
    <cofactor evidence="2">
        <name>Cu cation</name>
        <dbReference type="ChEBI" id="CHEBI:23378"/>
    </cofactor>
    <text evidence="2">Binds 1 copper ion per subunit.</text>
</comment>
<dbReference type="GO" id="GO:0005507">
    <property type="term" value="F:copper ion binding"/>
    <property type="evidence" value="ECO:0007669"/>
    <property type="project" value="InterPro"/>
</dbReference>
<comment type="function">
    <text evidence="2">Destroys radicals which are normally produced within the cells and which are toxic to biological systems.</text>
</comment>
<dbReference type="Pfam" id="PF00080">
    <property type="entry name" value="Sod_Cu"/>
    <property type="match status" value="1"/>
</dbReference>
<dbReference type="SUPFAM" id="SSF49329">
    <property type="entry name" value="Cu,Zn superoxide dismutase-like"/>
    <property type="match status" value="1"/>
</dbReference>
<organism evidence="5 6">
    <name type="scientific">Desulfonatronum thiosulfatophilum</name>
    <dbReference type="NCBI Taxonomy" id="617002"/>
    <lineage>
        <taxon>Bacteria</taxon>
        <taxon>Pseudomonadati</taxon>
        <taxon>Thermodesulfobacteriota</taxon>
        <taxon>Desulfovibrionia</taxon>
        <taxon>Desulfovibrionales</taxon>
        <taxon>Desulfonatronaceae</taxon>
        <taxon>Desulfonatronum</taxon>
    </lineage>
</organism>
<dbReference type="STRING" id="617002.SAMN05660653_02327"/>
<dbReference type="GO" id="GO:0004784">
    <property type="term" value="F:superoxide dismutase activity"/>
    <property type="evidence" value="ECO:0007669"/>
    <property type="project" value="UniProtKB-EC"/>
</dbReference>
<dbReference type="Proteomes" id="UP000198771">
    <property type="component" value="Unassembled WGS sequence"/>
</dbReference>
<protein>
    <recommendedName>
        <fullName evidence="2">Superoxide dismutase [Cu-Zn]</fullName>
        <ecNumber evidence="2">1.15.1.1</ecNumber>
    </recommendedName>
</protein>
<dbReference type="EC" id="1.15.1.1" evidence="2"/>
<dbReference type="PANTHER" id="PTHR10003">
    <property type="entry name" value="SUPEROXIDE DISMUTASE CU-ZN -RELATED"/>
    <property type="match status" value="1"/>
</dbReference>
<gene>
    <name evidence="5" type="ORF">SAMN05660653_02327</name>
</gene>
<evidence type="ECO:0000256" key="3">
    <source>
        <dbReference type="SAM" id="SignalP"/>
    </source>
</evidence>
<evidence type="ECO:0000259" key="4">
    <source>
        <dbReference type="Pfam" id="PF00080"/>
    </source>
</evidence>
<keyword evidence="2" id="KW-0862">Zinc</keyword>
<dbReference type="AlphaFoldDB" id="A0A1G6DQY1"/>
<dbReference type="CDD" id="cd00305">
    <property type="entry name" value="Cu-Zn_Superoxide_Dismutase"/>
    <property type="match status" value="1"/>
</dbReference>
<evidence type="ECO:0000256" key="2">
    <source>
        <dbReference type="RuleBase" id="RU000393"/>
    </source>
</evidence>
<accession>A0A1G6DQY1</accession>
<evidence type="ECO:0000313" key="5">
    <source>
        <dbReference type="EMBL" id="SDB47500.1"/>
    </source>
</evidence>
<keyword evidence="2" id="KW-0479">Metal-binding</keyword>
<evidence type="ECO:0000256" key="1">
    <source>
        <dbReference type="ARBA" id="ARBA00010457"/>
    </source>
</evidence>
<dbReference type="InterPro" id="IPR024134">
    <property type="entry name" value="SOD_Cu/Zn_/chaperone"/>
</dbReference>
<keyword evidence="2" id="KW-0560">Oxidoreductase</keyword>
<reference evidence="5 6" key="1">
    <citation type="submission" date="2016-10" db="EMBL/GenBank/DDBJ databases">
        <authorList>
            <person name="de Groot N.N."/>
        </authorList>
    </citation>
    <scope>NUCLEOTIDE SEQUENCE [LARGE SCALE GENOMIC DNA]</scope>
    <source>
        <strain evidence="5 6">ASO4-2</strain>
    </source>
</reference>
<name>A0A1G6DQY1_9BACT</name>
<comment type="catalytic activity">
    <reaction evidence="2">
        <text>2 superoxide + 2 H(+) = H2O2 + O2</text>
        <dbReference type="Rhea" id="RHEA:20696"/>
        <dbReference type="ChEBI" id="CHEBI:15378"/>
        <dbReference type="ChEBI" id="CHEBI:15379"/>
        <dbReference type="ChEBI" id="CHEBI:16240"/>
        <dbReference type="ChEBI" id="CHEBI:18421"/>
        <dbReference type="EC" id="1.15.1.1"/>
    </reaction>
</comment>
<feature type="domain" description="Superoxide dismutase copper/zinc binding" evidence="4">
    <location>
        <begin position="42"/>
        <end position="177"/>
    </location>
</feature>
<dbReference type="PROSITE" id="PS00332">
    <property type="entry name" value="SOD_CU_ZN_2"/>
    <property type="match status" value="1"/>
</dbReference>
<sequence length="186" mass="19835">MCKFIGKSLVTILFLLLAVGAAKAENPTAFAELFDNDGKSLGKAHFEQGPNGVLIRLELEGVAESAGFHAIHIHEHGDCTDHEEGFEAAGQHLNPEDKKHGLMHPDGPDAGDFPNIYVHEDGSVRAELFTNYASLDGSVGARMLDESGAAIVIHANPDDHHTQPTGDSGPRIACGTIYATSDIQQE</sequence>
<comment type="similarity">
    <text evidence="1 2">Belongs to the Cu-Zn superoxide dismutase family.</text>
</comment>
<comment type="cofactor">
    <cofactor evidence="2">
        <name>Zn(2+)</name>
        <dbReference type="ChEBI" id="CHEBI:29105"/>
    </cofactor>
    <text evidence="2">Binds 1 zinc ion per subunit.</text>
</comment>
<dbReference type="Gene3D" id="2.60.40.200">
    <property type="entry name" value="Superoxide dismutase, copper/zinc binding domain"/>
    <property type="match status" value="1"/>
</dbReference>
<dbReference type="EMBL" id="FMXO01000013">
    <property type="protein sequence ID" value="SDB47500.1"/>
    <property type="molecule type" value="Genomic_DNA"/>
</dbReference>
<dbReference type="InterPro" id="IPR036423">
    <property type="entry name" value="SOD-like_Cu/Zn_dom_sf"/>
</dbReference>
<proteinExistence type="inferred from homology"/>
<keyword evidence="3" id="KW-0732">Signal</keyword>